<comment type="subcellular location">
    <subcellularLocation>
        <location evidence="1">Cell membrane</location>
        <topology evidence="1">Multi-pass membrane protein</topology>
    </subcellularLocation>
</comment>
<gene>
    <name evidence="7" type="ORF">ACFSDB_03480</name>
</gene>
<organism evidence="7 8">
    <name type="scientific">Planococcus chinensis</name>
    <dbReference type="NCBI Taxonomy" id="272917"/>
    <lineage>
        <taxon>Bacteria</taxon>
        <taxon>Bacillati</taxon>
        <taxon>Bacillota</taxon>
        <taxon>Bacilli</taxon>
        <taxon>Bacillales</taxon>
        <taxon>Caryophanaceae</taxon>
        <taxon>Planococcus</taxon>
    </lineage>
</organism>
<feature type="transmembrane region" description="Helical" evidence="6">
    <location>
        <begin position="224"/>
        <end position="242"/>
    </location>
</feature>
<dbReference type="InterPro" id="IPR002797">
    <property type="entry name" value="Polysacc_synth"/>
</dbReference>
<protein>
    <submittedName>
        <fullName evidence="7">Oligosaccharide flippase family protein</fullName>
    </submittedName>
</protein>
<evidence type="ECO:0000256" key="1">
    <source>
        <dbReference type="ARBA" id="ARBA00004651"/>
    </source>
</evidence>
<feature type="transmembrane region" description="Helical" evidence="6">
    <location>
        <begin position="181"/>
        <end position="204"/>
    </location>
</feature>
<keyword evidence="2" id="KW-1003">Cell membrane</keyword>
<feature type="transmembrane region" description="Helical" evidence="6">
    <location>
        <begin position="248"/>
        <end position="272"/>
    </location>
</feature>
<dbReference type="Proteomes" id="UP001597273">
    <property type="component" value="Unassembled WGS sequence"/>
</dbReference>
<sequence length="514" mass="58363">MNQLKVGASLSYLTLAITIIIALLYTPIMIRLIGQTEYGLYALIGSFAAYFNVMDMGIGNAVVRYVSGNRVIGDKNKEAKLNALFLVLYLLISLVVIIFGLLLLSYFESIFNNALTLHEIKKAKIMIIILVINFAFSFPLAIFGSIIQAYEKFVFLKVLGILRLILTPLIILPLLFFGYGIITMVLVTTTVNLIVLLFNVLYAFKYLKIKFIFGKIEFSYLKEILGYSFFVFLGIVVDQIYWNTDQFILGIMAGTVPVAVYAIAMQFISLYMQFSTSISGLFLPKVSMLVAKNTSNKELTKLMLRYGRLQFIILSYILIGFALYGQYFINIWAGEGYKEAFYIVLIIMSALIVPLIQNFGISILYAKNLQKFRSMNLLFISILNIIITIPLIKEFGIMGAASATAVSLIIGNTIIMNLYYHFKIGINIVVFWKGILKFFPSILMSFTIGVINKNILPNDSVIFFFVNVLVFSLIHFFVSWFLGMNEYEKNIIKNVSHQFKKIYNKVTKGRVHLE</sequence>
<evidence type="ECO:0000256" key="6">
    <source>
        <dbReference type="SAM" id="Phobius"/>
    </source>
</evidence>
<dbReference type="EMBL" id="JBHUFW010000004">
    <property type="protein sequence ID" value="MFD1861972.1"/>
    <property type="molecule type" value="Genomic_DNA"/>
</dbReference>
<evidence type="ECO:0000256" key="4">
    <source>
        <dbReference type="ARBA" id="ARBA00022989"/>
    </source>
</evidence>
<keyword evidence="8" id="KW-1185">Reference proteome</keyword>
<feature type="transmembrane region" description="Helical" evidence="6">
    <location>
        <begin position="12"/>
        <end position="34"/>
    </location>
</feature>
<evidence type="ECO:0000313" key="7">
    <source>
        <dbReference type="EMBL" id="MFD1861972.1"/>
    </source>
</evidence>
<feature type="transmembrane region" description="Helical" evidence="6">
    <location>
        <begin position="40"/>
        <end position="63"/>
    </location>
</feature>
<dbReference type="InterPro" id="IPR050833">
    <property type="entry name" value="Poly_Biosynth_Transport"/>
</dbReference>
<feature type="transmembrane region" description="Helical" evidence="6">
    <location>
        <begin position="311"/>
        <end position="329"/>
    </location>
</feature>
<feature type="transmembrane region" description="Helical" evidence="6">
    <location>
        <begin position="461"/>
        <end position="483"/>
    </location>
</feature>
<reference evidence="8" key="1">
    <citation type="journal article" date="2019" name="Int. J. Syst. Evol. Microbiol.">
        <title>The Global Catalogue of Microorganisms (GCM) 10K type strain sequencing project: providing services to taxonomists for standard genome sequencing and annotation.</title>
        <authorList>
            <consortium name="The Broad Institute Genomics Platform"/>
            <consortium name="The Broad Institute Genome Sequencing Center for Infectious Disease"/>
            <person name="Wu L."/>
            <person name="Ma J."/>
        </authorList>
    </citation>
    <scope>NUCLEOTIDE SEQUENCE [LARGE SCALE GENOMIC DNA]</scope>
    <source>
        <strain evidence="8">CGMCC 1.15475</strain>
    </source>
</reference>
<evidence type="ECO:0000256" key="3">
    <source>
        <dbReference type="ARBA" id="ARBA00022692"/>
    </source>
</evidence>
<dbReference type="RefSeq" id="WP_204890973.1">
    <property type="nucleotide sequence ID" value="NZ_JBHUFW010000004.1"/>
</dbReference>
<feature type="transmembrane region" description="Helical" evidence="6">
    <location>
        <begin position="154"/>
        <end position="175"/>
    </location>
</feature>
<feature type="transmembrane region" description="Helical" evidence="6">
    <location>
        <begin position="83"/>
        <end position="105"/>
    </location>
</feature>
<feature type="transmembrane region" description="Helical" evidence="6">
    <location>
        <begin position="398"/>
        <end position="422"/>
    </location>
</feature>
<feature type="transmembrane region" description="Helical" evidence="6">
    <location>
        <begin position="125"/>
        <end position="147"/>
    </location>
</feature>
<proteinExistence type="predicted"/>
<feature type="transmembrane region" description="Helical" evidence="6">
    <location>
        <begin position="341"/>
        <end position="366"/>
    </location>
</feature>
<dbReference type="PANTHER" id="PTHR30250">
    <property type="entry name" value="PST FAMILY PREDICTED COLANIC ACID TRANSPORTER"/>
    <property type="match status" value="1"/>
</dbReference>
<dbReference type="Pfam" id="PF01943">
    <property type="entry name" value="Polysacc_synt"/>
    <property type="match status" value="1"/>
</dbReference>
<evidence type="ECO:0000256" key="5">
    <source>
        <dbReference type="ARBA" id="ARBA00023136"/>
    </source>
</evidence>
<dbReference type="PANTHER" id="PTHR30250:SF26">
    <property type="entry name" value="PSMA PROTEIN"/>
    <property type="match status" value="1"/>
</dbReference>
<keyword evidence="3 6" id="KW-0812">Transmembrane</keyword>
<keyword evidence="5 6" id="KW-0472">Membrane</keyword>
<evidence type="ECO:0000256" key="2">
    <source>
        <dbReference type="ARBA" id="ARBA00022475"/>
    </source>
</evidence>
<feature type="transmembrane region" description="Helical" evidence="6">
    <location>
        <begin position="375"/>
        <end position="392"/>
    </location>
</feature>
<name>A0ABW4QEI7_9BACL</name>
<evidence type="ECO:0000313" key="8">
    <source>
        <dbReference type="Proteomes" id="UP001597273"/>
    </source>
</evidence>
<feature type="transmembrane region" description="Helical" evidence="6">
    <location>
        <begin position="434"/>
        <end position="455"/>
    </location>
</feature>
<keyword evidence="4 6" id="KW-1133">Transmembrane helix</keyword>
<accession>A0ABW4QEI7</accession>
<comment type="caution">
    <text evidence="7">The sequence shown here is derived from an EMBL/GenBank/DDBJ whole genome shotgun (WGS) entry which is preliminary data.</text>
</comment>